<dbReference type="GO" id="GO:0006508">
    <property type="term" value="P:proteolysis"/>
    <property type="evidence" value="ECO:0007669"/>
    <property type="project" value="UniProtKB-KW"/>
</dbReference>
<evidence type="ECO:0000256" key="3">
    <source>
        <dbReference type="ARBA" id="ARBA00022807"/>
    </source>
</evidence>
<accession>A0A9P6K3Z0</accession>
<proteinExistence type="inferred from homology"/>
<evidence type="ECO:0000259" key="5">
    <source>
        <dbReference type="Pfam" id="PF00656"/>
    </source>
</evidence>
<dbReference type="InterPro" id="IPR029030">
    <property type="entry name" value="Caspase-like_dom_sf"/>
</dbReference>
<dbReference type="InterPro" id="IPR050452">
    <property type="entry name" value="Metacaspase"/>
</dbReference>
<dbReference type="InterPro" id="IPR011600">
    <property type="entry name" value="Pept_C14_caspase"/>
</dbReference>
<keyword evidence="3" id="KW-0378">Hydrolase</keyword>
<name>A0A9P6K3Z0_9FUNG</name>
<keyword evidence="2" id="KW-0053">Apoptosis</keyword>
<feature type="compositionally biased region" description="Basic and acidic residues" evidence="4">
    <location>
        <begin position="227"/>
        <end position="236"/>
    </location>
</feature>
<feature type="compositionally biased region" description="Gly residues" evidence="4">
    <location>
        <begin position="90"/>
        <end position="100"/>
    </location>
</feature>
<dbReference type="EMBL" id="JAAAXW010000085">
    <property type="protein sequence ID" value="KAF9544706.1"/>
    <property type="molecule type" value="Genomic_DNA"/>
</dbReference>
<evidence type="ECO:0000256" key="2">
    <source>
        <dbReference type="ARBA" id="ARBA00022703"/>
    </source>
</evidence>
<feature type="compositionally biased region" description="Low complexity" evidence="4">
    <location>
        <begin position="101"/>
        <end position="118"/>
    </location>
</feature>
<sequence>MSQPQQVGEPIVNEERITTILPDGRKVTKIIKKITHQYQIQVPAGTPVPEGATLISTHTAEGPIETFENNDGNGTTTYHTTTSSSSSYGNGNGHDNGNGNGATTTSHTYSSSTSDSSSLPQELQQQFQDFSLGHGSVQTTTNNEPTVVVSSHVDDNGRKVTKTTTTTSSSSSSGSPFKKFFKRFSTQSSNDLKPKKEKLLPPTPVEPVVYQTSVEPIVYQTQTQTQTHHETNKPEVKVTSSTTTYESGPEIKKFQLKALEAKRADGTSIALSNCTGERRALLIGINYTGQANALHGCVNDTAIMKGFLQDKGFTDDKIRTLTDDQVGTRWMPTRENILHNLQWLIRDAKKNDSYFLHYSGHGGQVQDFDGDETEGFDNCIFPLDHKDAGVIIDDELHNILVKALPPGVRLTAVFDCCHSGSALDLPYLYASTGYIRGSSALANLGHELVEGNFDAEALKELQAKWQKLQAEEKEFSRQVSLKAADADVIMFSGCRDDQTSADVQVTRGGKSSSNGAMTYAFTKSIKENPDQSYQEMLNSIRDLLKEKYKQKPQLSSSRPMNMQELFHM</sequence>
<keyword evidence="6" id="KW-0645">Protease</keyword>
<evidence type="ECO:0000256" key="4">
    <source>
        <dbReference type="SAM" id="MobiDB-lite"/>
    </source>
</evidence>
<dbReference type="GO" id="GO:0006915">
    <property type="term" value="P:apoptotic process"/>
    <property type="evidence" value="ECO:0007669"/>
    <property type="project" value="UniProtKB-KW"/>
</dbReference>
<feature type="compositionally biased region" description="Polar residues" evidence="4">
    <location>
        <begin position="136"/>
        <end position="149"/>
    </location>
</feature>
<comment type="caution">
    <text evidence="6">The sequence shown here is derived from an EMBL/GenBank/DDBJ whole genome shotgun (WGS) entry which is preliminary data.</text>
</comment>
<dbReference type="GO" id="GO:0004197">
    <property type="term" value="F:cysteine-type endopeptidase activity"/>
    <property type="evidence" value="ECO:0007669"/>
    <property type="project" value="InterPro"/>
</dbReference>
<comment type="similarity">
    <text evidence="1">Belongs to the peptidase C14B family.</text>
</comment>
<dbReference type="Proteomes" id="UP000723463">
    <property type="component" value="Unassembled WGS sequence"/>
</dbReference>
<dbReference type="PANTHER" id="PTHR48104">
    <property type="entry name" value="METACASPASE-4"/>
    <property type="match status" value="1"/>
</dbReference>
<dbReference type="GO" id="GO:0005737">
    <property type="term" value="C:cytoplasm"/>
    <property type="evidence" value="ECO:0007669"/>
    <property type="project" value="TreeGrafter"/>
</dbReference>
<evidence type="ECO:0000313" key="7">
    <source>
        <dbReference type="Proteomes" id="UP000723463"/>
    </source>
</evidence>
<organism evidence="6 7">
    <name type="scientific">Mortierella hygrophila</name>
    <dbReference type="NCBI Taxonomy" id="979708"/>
    <lineage>
        <taxon>Eukaryota</taxon>
        <taxon>Fungi</taxon>
        <taxon>Fungi incertae sedis</taxon>
        <taxon>Mucoromycota</taxon>
        <taxon>Mortierellomycotina</taxon>
        <taxon>Mortierellomycetes</taxon>
        <taxon>Mortierellales</taxon>
        <taxon>Mortierellaceae</taxon>
        <taxon>Mortierella</taxon>
    </lineage>
</organism>
<dbReference type="SUPFAM" id="SSF52129">
    <property type="entry name" value="Caspase-like"/>
    <property type="match status" value="1"/>
</dbReference>
<feature type="region of interest" description="Disordered" evidence="4">
    <location>
        <begin position="134"/>
        <end position="178"/>
    </location>
</feature>
<dbReference type="AlphaFoldDB" id="A0A9P6K3Z0"/>
<evidence type="ECO:0000313" key="6">
    <source>
        <dbReference type="EMBL" id="KAF9544706.1"/>
    </source>
</evidence>
<dbReference type="Pfam" id="PF00656">
    <property type="entry name" value="Peptidase_C14"/>
    <property type="match status" value="1"/>
</dbReference>
<feature type="compositionally biased region" description="Low complexity" evidence="4">
    <location>
        <begin position="162"/>
        <end position="178"/>
    </location>
</feature>
<dbReference type="PANTHER" id="PTHR48104:SF30">
    <property type="entry name" value="METACASPASE-1"/>
    <property type="match status" value="1"/>
</dbReference>
<keyword evidence="3" id="KW-0788">Thiol protease</keyword>
<dbReference type="Gene3D" id="3.40.50.12660">
    <property type="match status" value="1"/>
</dbReference>
<gene>
    <name evidence="6" type="primary">MCA1_3</name>
    <name evidence="6" type="ORF">EC957_011712</name>
</gene>
<protein>
    <submittedName>
        <fullName evidence="6">Ca(2+)-dependent cysteine protease</fullName>
    </submittedName>
</protein>
<keyword evidence="7" id="KW-1185">Reference proteome</keyword>
<feature type="compositionally biased region" description="Low complexity" evidence="4">
    <location>
        <begin position="69"/>
        <end position="89"/>
    </location>
</feature>
<reference evidence="6" key="1">
    <citation type="journal article" date="2020" name="Fungal Divers.">
        <title>Resolving the Mortierellaceae phylogeny through synthesis of multi-gene phylogenetics and phylogenomics.</title>
        <authorList>
            <person name="Vandepol N."/>
            <person name="Liber J."/>
            <person name="Desiro A."/>
            <person name="Na H."/>
            <person name="Kennedy M."/>
            <person name="Barry K."/>
            <person name="Grigoriev I.V."/>
            <person name="Miller A.N."/>
            <person name="O'Donnell K."/>
            <person name="Stajich J.E."/>
            <person name="Bonito G."/>
        </authorList>
    </citation>
    <scope>NUCLEOTIDE SEQUENCE</scope>
    <source>
        <strain evidence="6">NRRL 2591</strain>
    </source>
</reference>
<evidence type="ECO:0000256" key="1">
    <source>
        <dbReference type="ARBA" id="ARBA00009005"/>
    </source>
</evidence>
<feature type="region of interest" description="Disordered" evidence="4">
    <location>
        <begin position="63"/>
        <end position="121"/>
    </location>
</feature>
<feature type="domain" description="Peptidase C14 caspase" evidence="5">
    <location>
        <begin position="278"/>
        <end position="557"/>
    </location>
</feature>
<feature type="region of interest" description="Disordered" evidence="4">
    <location>
        <begin position="222"/>
        <end position="244"/>
    </location>
</feature>